<dbReference type="AlphaFoldDB" id="A0A0C9URZ2"/>
<dbReference type="SUPFAM" id="SSF63411">
    <property type="entry name" value="LuxS/MPP-like metallohydrolase"/>
    <property type="match status" value="2"/>
</dbReference>
<dbReference type="PANTHER" id="PTHR43016">
    <property type="entry name" value="PRESEQUENCE PROTEASE"/>
    <property type="match status" value="1"/>
</dbReference>
<keyword evidence="2" id="KW-1185">Reference proteome</keyword>
<dbReference type="EMBL" id="KN837111">
    <property type="protein sequence ID" value="KIJ45628.1"/>
    <property type="molecule type" value="Genomic_DNA"/>
</dbReference>
<organism evidence="1 2">
    <name type="scientific">Sphaerobolus stellatus (strain SS14)</name>
    <dbReference type="NCBI Taxonomy" id="990650"/>
    <lineage>
        <taxon>Eukaryota</taxon>
        <taxon>Fungi</taxon>
        <taxon>Dikarya</taxon>
        <taxon>Basidiomycota</taxon>
        <taxon>Agaricomycotina</taxon>
        <taxon>Agaricomycetes</taxon>
        <taxon>Phallomycetidae</taxon>
        <taxon>Geastrales</taxon>
        <taxon>Sphaerobolaceae</taxon>
        <taxon>Sphaerobolus</taxon>
    </lineage>
</organism>
<accession>A0A0C9URZ2</accession>
<protein>
    <submittedName>
        <fullName evidence="1">Uncharacterized protein</fullName>
    </submittedName>
</protein>
<dbReference type="GO" id="GO:0046872">
    <property type="term" value="F:metal ion binding"/>
    <property type="evidence" value="ECO:0007669"/>
    <property type="project" value="InterPro"/>
</dbReference>
<dbReference type="Gene3D" id="3.30.830.10">
    <property type="entry name" value="Metalloenzyme, LuxS/M16 peptidase-like"/>
    <property type="match status" value="2"/>
</dbReference>
<dbReference type="PANTHER" id="PTHR43016:SF16">
    <property type="entry name" value="METALLOPROTEASE, PUTATIVE (AFU_ORTHOLOGUE AFUA_4G07610)-RELATED"/>
    <property type="match status" value="1"/>
</dbReference>
<dbReference type="OrthoDB" id="4953at2759"/>
<name>A0A0C9URZ2_SPHS4</name>
<dbReference type="InterPro" id="IPR011249">
    <property type="entry name" value="Metalloenz_LuxS/M16"/>
</dbReference>
<sequence>MTYGHTSPMTQLNCPYNSNFDVQSDFVTIHAYLSASEVPDELKPYLSLYMASFFSLPVESKLLGRTLNHEEVVNGLDDETVNYDSNLGLDGFFSQMLRISIKVETTKYDRAIQWLNDLMYRSIFDKERLAVTAAKIQQSLPESKRDGNTVLGALSDSLLFSESSVSRAGGVLEQIDFNPRLVEDLKSDPERIASILEQVRQCLVSPSAMRFAVIGNVLSLPQPKAPWAKTFGKSSTSFVQDVKLQPVPFISNVLSQTGREPSRKAVVLTLPSIESAYTRITTRGIQGFDHPAYPTLRVTLEVLNATEGFLWRFIRGAGLAYGAYAGLDVEAGFLTFSTYRVCTSSS</sequence>
<dbReference type="Proteomes" id="UP000054279">
    <property type="component" value="Unassembled WGS sequence"/>
</dbReference>
<gene>
    <name evidence="1" type="ORF">M422DRAFT_46678</name>
</gene>
<proteinExistence type="predicted"/>
<evidence type="ECO:0000313" key="1">
    <source>
        <dbReference type="EMBL" id="KIJ45628.1"/>
    </source>
</evidence>
<evidence type="ECO:0000313" key="2">
    <source>
        <dbReference type="Proteomes" id="UP000054279"/>
    </source>
</evidence>
<dbReference type="HOGENOM" id="CLU_802087_0_0_1"/>
<reference evidence="1 2" key="1">
    <citation type="submission" date="2014-06" db="EMBL/GenBank/DDBJ databases">
        <title>Evolutionary Origins and Diversification of the Mycorrhizal Mutualists.</title>
        <authorList>
            <consortium name="DOE Joint Genome Institute"/>
            <consortium name="Mycorrhizal Genomics Consortium"/>
            <person name="Kohler A."/>
            <person name="Kuo A."/>
            <person name="Nagy L.G."/>
            <person name="Floudas D."/>
            <person name="Copeland A."/>
            <person name="Barry K.W."/>
            <person name="Cichocki N."/>
            <person name="Veneault-Fourrey C."/>
            <person name="LaButti K."/>
            <person name="Lindquist E.A."/>
            <person name="Lipzen A."/>
            <person name="Lundell T."/>
            <person name="Morin E."/>
            <person name="Murat C."/>
            <person name="Riley R."/>
            <person name="Ohm R."/>
            <person name="Sun H."/>
            <person name="Tunlid A."/>
            <person name="Henrissat B."/>
            <person name="Grigoriev I.V."/>
            <person name="Hibbett D.S."/>
            <person name="Martin F."/>
        </authorList>
    </citation>
    <scope>NUCLEOTIDE SEQUENCE [LARGE SCALE GENOMIC DNA]</scope>
    <source>
        <strain evidence="1 2">SS14</strain>
    </source>
</reference>